<dbReference type="Proteomes" id="UP000675379">
    <property type="component" value="Unassembled WGS sequence"/>
</dbReference>
<dbReference type="AlphaFoldDB" id="A0A941CNW7"/>
<reference evidence="1" key="1">
    <citation type="submission" date="2021-04" db="EMBL/GenBank/DDBJ databases">
        <title>Proteiniclasticum sedimins sp. nov., an obligate anaerobic bacterium isolated from anaerobic sludge.</title>
        <authorList>
            <person name="Liu J."/>
        </authorList>
    </citation>
    <scope>NUCLEOTIDE SEQUENCE</scope>
    <source>
        <strain evidence="1">BAD-10</strain>
    </source>
</reference>
<dbReference type="RefSeq" id="WP_211799478.1">
    <property type="nucleotide sequence ID" value="NZ_JAGSCS010000001.1"/>
</dbReference>
<evidence type="ECO:0000313" key="1">
    <source>
        <dbReference type="EMBL" id="MBR0574969.1"/>
    </source>
</evidence>
<comment type="caution">
    <text evidence="1">The sequence shown here is derived from an EMBL/GenBank/DDBJ whole genome shotgun (WGS) entry which is preliminary data.</text>
</comment>
<protein>
    <submittedName>
        <fullName evidence="1">Uncharacterized protein</fullName>
    </submittedName>
</protein>
<proteinExistence type="predicted"/>
<dbReference type="EMBL" id="JAGSCS010000001">
    <property type="protein sequence ID" value="MBR0574969.1"/>
    <property type="molecule type" value="Genomic_DNA"/>
</dbReference>
<name>A0A941CNW7_9CLOT</name>
<accession>A0A941CNW7</accession>
<keyword evidence="2" id="KW-1185">Reference proteome</keyword>
<gene>
    <name evidence="1" type="ORF">KCG48_01310</name>
</gene>
<organism evidence="1 2">
    <name type="scientific">Proteiniclasticum sediminis</name>
    <dbReference type="NCBI Taxonomy" id="2804028"/>
    <lineage>
        <taxon>Bacteria</taxon>
        <taxon>Bacillati</taxon>
        <taxon>Bacillota</taxon>
        <taxon>Clostridia</taxon>
        <taxon>Eubacteriales</taxon>
        <taxon>Clostridiaceae</taxon>
        <taxon>Proteiniclasticum</taxon>
    </lineage>
</organism>
<evidence type="ECO:0000313" key="2">
    <source>
        <dbReference type="Proteomes" id="UP000675379"/>
    </source>
</evidence>
<sequence>MKQEKIRNILQKAVEERSLCRVYLGYNVYYQYYFPVLVGEKLFLGAEEDDFILNGFSILRFQDVEKVELKDDLCIKILEQEGIIESLQVPSVDLSSWREVFRSLEKMNRNIIVEKESLKKRETEFYIGRILKMGKNHVELLHFDAMGNWLDQPYRISFEEITSVKFGTRYVETFSKYLEDIPASMKKRIQVHEEVMG</sequence>